<evidence type="ECO:0000259" key="1">
    <source>
        <dbReference type="Pfam" id="PF00078"/>
    </source>
</evidence>
<name>A0AAW2UHL0_9LAMI</name>
<reference evidence="2" key="2">
    <citation type="journal article" date="2024" name="Plant">
        <title>Genomic evolution and insights into agronomic trait innovations of Sesamum species.</title>
        <authorList>
            <person name="Miao H."/>
            <person name="Wang L."/>
            <person name="Qu L."/>
            <person name="Liu H."/>
            <person name="Sun Y."/>
            <person name="Le M."/>
            <person name="Wang Q."/>
            <person name="Wei S."/>
            <person name="Zheng Y."/>
            <person name="Lin W."/>
            <person name="Duan Y."/>
            <person name="Cao H."/>
            <person name="Xiong S."/>
            <person name="Wang X."/>
            <person name="Wei L."/>
            <person name="Li C."/>
            <person name="Ma Q."/>
            <person name="Ju M."/>
            <person name="Zhao R."/>
            <person name="Li G."/>
            <person name="Mu C."/>
            <person name="Tian Q."/>
            <person name="Mei H."/>
            <person name="Zhang T."/>
            <person name="Gao T."/>
            <person name="Zhang H."/>
        </authorList>
    </citation>
    <scope>NUCLEOTIDE SEQUENCE</scope>
    <source>
        <strain evidence="2">KEN1</strain>
    </source>
</reference>
<sequence>MAPLKSLGPDGMPPFFFQTYWHIVRHDVESCTLSLLNDLIMPPGLNHTHIALIPKCKKSKTLTQFCPISLCNVAYKIASKTIANRLKPLLDTIISPCQAAFVSDRLITDNVLLTFEVNHYLKTKRWGEKGHMALKLDISKAYDKSIRDRVWNRISGWNERYLSQAGKEILIKAVAQAIPTYTTGCFRLPFSLIKELQSMVAYFWWHNAEARKIHWLSWKKLCTQKAQGGMEFRDLQAFNLAILSKQLWRLVSFPSTLLSQAVLDVVRGGFRWRIGSGCSVQEWDRALVRTLFWHEEVEAILAIPLSSVDGEDFFVWNHIANSIFSVRSANHVAVSLTNESLPSASSSSLSPWKILWKVNVPGKIRVFIWKLAKNALPIGVNLQQKL</sequence>
<dbReference type="EMBL" id="JACGWN010000012">
    <property type="protein sequence ID" value="KAL0416623.1"/>
    <property type="molecule type" value="Genomic_DNA"/>
</dbReference>
<proteinExistence type="predicted"/>
<evidence type="ECO:0000313" key="2">
    <source>
        <dbReference type="EMBL" id="KAL0416623.1"/>
    </source>
</evidence>
<dbReference type="InterPro" id="IPR000477">
    <property type="entry name" value="RT_dom"/>
</dbReference>
<dbReference type="PANTHER" id="PTHR33116:SF86">
    <property type="entry name" value="REVERSE TRANSCRIPTASE DOMAIN-CONTAINING PROTEIN"/>
    <property type="match status" value="1"/>
</dbReference>
<protein>
    <recommendedName>
        <fullName evidence="1">Reverse transcriptase domain-containing protein</fullName>
    </recommendedName>
</protein>
<dbReference type="Pfam" id="PF00078">
    <property type="entry name" value="RVT_1"/>
    <property type="match status" value="1"/>
</dbReference>
<dbReference type="PANTHER" id="PTHR33116">
    <property type="entry name" value="REVERSE TRANSCRIPTASE ZINC-BINDING DOMAIN-CONTAINING PROTEIN-RELATED-RELATED"/>
    <property type="match status" value="1"/>
</dbReference>
<dbReference type="AlphaFoldDB" id="A0AAW2UHL0"/>
<reference evidence="2" key="1">
    <citation type="submission" date="2020-06" db="EMBL/GenBank/DDBJ databases">
        <authorList>
            <person name="Li T."/>
            <person name="Hu X."/>
            <person name="Zhang T."/>
            <person name="Song X."/>
            <person name="Zhang H."/>
            <person name="Dai N."/>
            <person name="Sheng W."/>
            <person name="Hou X."/>
            <person name="Wei L."/>
        </authorList>
    </citation>
    <scope>NUCLEOTIDE SEQUENCE</scope>
    <source>
        <strain evidence="2">KEN1</strain>
        <tissue evidence="2">Leaf</tissue>
    </source>
</reference>
<organism evidence="2">
    <name type="scientific">Sesamum latifolium</name>
    <dbReference type="NCBI Taxonomy" id="2727402"/>
    <lineage>
        <taxon>Eukaryota</taxon>
        <taxon>Viridiplantae</taxon>
        <taxon>Streptophyta</taxon>
        <taxon>Embryophyta</taxon>
        <taxon>Tracheophyta</taxon>
        <taxon>Spermatophyta</taxon>
        <taxon>Magnoliopsida</taxon>
        <taxon>eudicotyledons</taxon>
        <taxon>Gunneridae</taxon>
        <taxon>Pentapetalae</taxon>
        <taxon>asterids</taxon>
        <taxon>lamiids</taxon>
        <taxon>Lamiales</taxon>
        <taxon>Pedaliaceae</taxon>
        <taxon>Sesamum</taxon>
    </lineage>
</organism>
<accession>A0AAW2UHL0</accession>
<comment type="caution">
    <text evidence="2">The sequence shown here is derived from an EMBL/GenBank/DDBJ whole genome shotgun (WGS) entry which is preliminary data.</text>
</comment>
<gene>
    <name evidence="2" type="ORF">Slati_3494200</name>
</gene>
<feature type="domain" description="Reverse transcriptase" evidence="1">
    <location>
        <begin position="59"/>
        <end position="144"/>
    </location>
</feature>